<feature type="compositionally biased region" description="Basic and acidic residues" evidence="1">
    <location>
        <begin position="433"/>
        <end position="444"/>
    </location>
</feature>
<feature type="region of interest" description="Disordered" evidence="1">
    <location>
        <begin position="535"/>
        <end position="572"/>
    </location>
</feature>
<name>A0A397YDV0_BRACM</name>
<feature type="compositionally biased region" description="Basic and acidic residues" evidence="1">
    <location>
        <begin position="62"/>
        <end position="74"/>
    </location>
</feature>
<protein>
    <submittedName>
        <fullName evidence="2">Uncharacterized protein</fullName>
    </submittedName>
</protein>
<accession>A0A397YDV0</accession>
<organism evidence="2 3">
    <name type="scientific">Brassica campestris</name>
    <name type="common">Field mustard</name>
    <dbReference type="NCBI Taxonomy" id="3711"/>
    <lineage>
        <taxon>Eukaryota</taxon>
        <taxon>Viridiplantae</taxon>
        <taxon>Streptophyta</taxon>
        <taxon>Embryophyta</taxon>
        <taxon>Tracheophyta</taxon>
        <taxon>Spermatophyta</taxon>
        <taxon>Magnoliopsida</taxon>
        <taxon>eudicotyledons</taxon>
        <taxon>Gunneridae</taxon>
        <taxon>Pentapetalae</taxon>
        <taxon>rosids</taxon>
        <taxon>malvids</taxon>
        <taxon>Brassicales</taxon>
        <taxon>Brassicaceae</taxon>
        <taxon>Brassiceae</taxon>
        <taxon>Brassica</taxon>
    </lineage>
</organism>
<dbReference type="Proteomes" id="UP000264353">
    <property type="component" value="Chromosome A8"/>
</dbReference>
<feature type="region of interest" description="Disordered" evidence="1">
    <location>
        <begin position="1"/>
        <end position="110"/>
    </location>
</feature>
<sequence length="603" mass="67033">MGNNNATANLTEEESSKLETNGMSPLENVPVETTQGEVFLVGEGKDGDKQRESFSDGVTGKETPETEPQSKELDNDPQVTKVEEDMSHNGLVMETDEQLHKNTSVGEGVETVCEPTKVEEFNETAGTEEKLVMNESLEETAPAGNVVRLDQEICMEQRTRFPEIEPQEILNLDNRVLDGEVINEGKADKEISKPGSQGSNAIGFEDYKEERDMEIAREESLKRMSRCRSLPVSNNSRFKGDSPVQGLVSEVVYPSRNKTGFDKAKTCDILPVSCQTSNKVQETTETINESSKEAKLEMRSPIFSNDLRIEERSNEPTEETPLLSQDKTETYKATLDVEEETVMLKRSETEKIRGFELSLGLSMNLSGRCDADDSFKETESSEDNLLEEKPNMSEILLVSCVGSKKAEDTNDVISESNKGDVLEMRSPSSGNDLRTKERSGKSTEETSLLSQDKTEAYNSTPNVEEKTVMLKRSETEKIRGFELSLGLSMNLSGRCDGDGSSSSKAQEASLLCQDKTETYEATIDVEKKTVMLKRSESEKTRRFELSMKPGERSEADDSLKENKDSGDNLLDKKASWGSMRGRVRKRSKSSLFGTCLCCNIAMN</sequence>
<feature type="region of interest" description="Disordered" evidence="1">
    <location>
        <begin position="302"/>
        <end position="326"/>
    </location>
</feature>
<proteinExistence type="predicted"/>
<gene>
    <name evidence="2" type="ORF">BRARA_H00773</name>
</gene>
<evidence type="ECO:0000313" key="3">
    <source>
        <dbReference type="Proteomes" id="UP000264353"/>
    </source>
</evidence>
<feature type="region of interest" description="Disordered" evidence="1">
    <location>
        <begin position="407"/>
        <end position="467"/>
    </location>
</feature>
<feature type="compositionally biased region" description="Low complexity" evidence="1">
    <location>
        <begin position="1"/>
        <end position="10"/>
    </location>
</feature>
<reference evidence="2 3" key="1">
    <citation type="submission" date="2018-06" db="EMBL/GenBank/DDBJ databases">
        <title>WGS assembly of Brassica rapa FPsc.</title>
        <authorList>
            <person name="Bowman J."/>
            <person name="Kohchi T."/>
            <person name="Yamato K."/>
            <person name="Jenkins J."/>
            <person name="Shu S."/>
            <person name="Ishizaki K."/>
            <person name="Yamaoka S."/>
            <person name="Nishihama R."/>
            <person name="Nakamura Y."/>
            <person name="Berger F."/>
            <person name="Adam C."/>
            <person name="Aki S."/>
            <person name="Althoff F."/>
            <person name="Araki T."/>
            <person name="Arteaga-Vazquez M."/>
            <person name="Balasubrmanian S."/>
            <person name="Bauer D."/>
            <person name="Boehm C."/>
            <person name="Briginshaw L."/>
            <person name="Caballero-Perez J."/>
            <person name="Catarino B."/>
            <person name="Chen F."/>
            <person name="Chiyoda S."/>
            <person name="Chovatia M."/>
            <person name="Davies K."/>
            <person name="Delmans M."/>
            <person name="Demura T."/>
            <person name="Dierschke T."/>
            <person name="Dolan L."/>
            <person name="Dorantes-Acosta A."/>
            <person name="Eklund D."/>
            <person name="Florent S."/>
            <person name="Flores-Sandoval E."/>
            <person name="Fujiyama A."/>
            <person name="Fukuzawa H."/>
            <person name="Galik B."/>
            <person name="Grimanelli D."/>
            <person name="Grimwood J."/>
            <person name="Grossniklaus U."/>
            <person name="Hamada T."/>
            <person name="Haseloff J."/>
            <person name="Hetherington A."/>
            <person name="Higo A."/>
            <person name="Hirakawa Y."/>
            <person name="Hundley H."/>
            <person name="Ikeda Y."/>
            <person name="Inoue K."/>
            <person name="Inoue S."/>
            <person name="Ishida S."/>
            <person name="Jia Q."/>
            <person name="Kakita M."/>
            <person name="Kanazawa T."/>
            <person name="Kawai Y."/>
            <person name="Kawashima T."/>
            <person name="Kennedy M."/>
            <person name="Kinose K."/>
            <person name="Kinoshita T."/>
            <person name="Kohara Y."/>
            <person name="Koide E."/>
            <person name="Komatsu K."/>
            <person name="Kopischke S."/>
            <person name="Kubo M."/>
            <person name="Kyozuka J."/>
            <person name="Lagercrantz U."/>
            <person name="Lin S."/>
            <person name="Lindquist E."/>
            <person name="Lipzen A."/>
            <person name="Lu C."/>
            <person name="Luna E."/>
            <person name="Martienssen R."/>
            <person name="Minamino N."/>
            <person name="Mizutani M."/>
            <person name="Mizutani M."/>
            <person name="Mochizuki N."/>
            <person name="Monte I."/>
            <person name="Mosher R."/>
            <person name="Nagasaki H."/>
            <person name="Nakagami H."/>
            <person name="Naramoto S."/>
            <person name="Nishitani K."/>
            <person name="Ohtani M."/>
            <person name="Okamoto T."/>
            <person name="Okumura M."/>
            <person name="Phillips J."/>
            <person name="Pollak B."/>
            <person name="Reinders A."/>
            <person name="Roevekamp M."/>
            <person name="Sano R."/>
            <person name="Sawa S."/>
            <person name="Schmid M."/>
            <person name="Shirakawa M."/>
            <person name="Solano R."/>
            <person name="Spunde A."/>
            <person name="Suetsugu N."/>
            <person name="Sugano S."/>
            <person name="Sugiyama A."/>
            <person name="Sun R."/>
            <person name="Suzuki Y."/>
            <person name="Takenaka M."/>
            <person name="Takezawa D."/>
            <person name="Tomogane H."/>
            <person name="Tsuzuki M."/>
            <person name="Ueda T."/>
            <person name="Umeda M."/>
            <person name="Ward J."/>
            <person name="Watanabe Y."/>
            <person name="Yazaki K."/>
            <person name="Yokoyama R."/>
            <person name="Yoshitake Y."/>
            <person name="Yotsui I."/>
            <person name="Zachgo S."/>
            <person name="Schmutz J."/>
        </authorList>
    </citation>
    <scope>NUCLEOTIDE SEQUENCE [LARGE SCALE GENOMIC DNA]</scope>
    <source>
        <strain evidence="3">cv. B-3</strain>
    </source>
</reference>
<feature type="compositionally biased region" description="Polar residues" evidence="1">
    <location>
        <begin position="445"/>
        <end position="462"/>
    </location>
</feature>
<feature type="compositionally biased region" description="Basic and acidic residues" evidence="1">
    <location>
        <begin position="43"/>
        <end position="54"/>
    </location>
</feature>
<dbReference type="AlphaFoldDB" id="A0A397YDV0"/>
<feature type="region of interest" description="Disordered" evidence="1">
    <location>
        <begin position="187"/>
        <end position="208"/>
    </location>
</feature>
<evidence type="ECO:0000313" key="2">
    <source>
        <dbReference type="EMBL" id="RID50014.1"/>
    </source>
</evidence>
<dbReference type="EMBL" id="CM010635">
    <property type="protein sequence ID" value="RID50014.1"/>
    <property type="molecule type" value="Genomic_DNA"/>
</dbReference>
<evidence type="ECO:0000256" key="1">
    <source>
        <dbReference type="SAM" id="MobiDB-lite"/>
    </source>
</evidence>